<dbReference type="Proteomes" id="UP000267096">
    <property type="component" value="Unassembled WGS sequence"/>
</dbReference>
<dbReference type="AlphaFoldDB" id="A0A0M3J822"/>
<evidence type="ECO:0000256" key="2">
    <source>
        <dbReference type="ARBA" id="ARBA00022771"/>
    </source>
</evidence>
<dbReference type="GO" id="GO:0005634">
    <property type="term" value="C:nucleus"/>
    <property type="evidence" value="ECO:0007669"/>
    <property type="project" value="UniProtKB-ARBA"/>
</dbReference>
<keyword evidence="3" id="KW-0862">Zinc</keyword>
<dbReference type="OrthoDB" id="5428132at2759"/>
<reference evidence="8" key="1">
    <citation type="submission" date="2017-02" db="UniProtKB">
        <authorList>
            <consortium name="WormBaseParasite"/>
        </authorList>
    </citation>
    <scope>IDENTIFICATION</scope>
</reference>
<proteinExistence type="predicted"/>
<organism evidence="8">
    <name type="scientific">Anisakis simplex</name>
    <name type="common">Herring worm</name>
    <dbReference type="NCBI Taxonomy" id="6269"/>
    <lineage>
        <taxon>Eukaryota</taxon>
        <taxon>Metazoa</taxon>
        <taxon>Ecdysozoa</taxon>
        <taxon>Nematoda</taxon>
        <taxon>Chromadorea</taxon>
        <taxon>Rhabditida</taxon>
        <taxon>Spirurina</taxon>
        <taxon>Ascaridomorpha</taxon>
        <taxon>Ascaridoidea</taxon>
        <taxon>Anisakidae</taxon>
        <taxon>Anisakis</taxon>
        <taxon>Anisakis simplex complex</taxon>
    </lineage>
</organism>
<keyword evidence="7" id="KW-1185">Reference proteome</keyword>
<dbReference type="InterPro" id="IPR013087">
    <property type="entry name" value="Znf_C2H2_type"/>
</dbReference>
<dbReference type="GO" id="GO:0008270">
    <property type="term" value="F:zinc ion binding"/>
    <property type="evidence" value="ECO:0007669"/>
    <property type="project" value="UniProtKB-KW"/>
</dbReference>
<evidence type="ECO:0000313" key="8">
    <source>
        <dbReference type="WBParaSite" id="ASIM_0000372201-mRNA-1"/>
    </source>
</evidence>
<evidence type="ECO:0000259" key="5">
    <source>
        <dbReference type="PROSITE" id="PS50157"/>
    </source>
</evidence>
<evidence type="ECO:0000313" key="7">
    <source>
        <dbReference type="Proteomes" id="UP000267096"/>
    </source>
</evidence>
<feature type="domain" description="C2H2-type" evidence="5">
    <location>
        <begin position="27"/>
        <end position="55"/>
    </location>
</feature>
<sequence>MRAHTGQKPYGCAHCGKAFADRSVKKHECSSCGKLFALKSYLNKHIELVCPAQRSTIRLPRSSPLNRIQHHHNDFLDMNHLQLEQSPGAAEHQLGIYSLATSNHCIV</sequence>
<evidence type="ECO:0000256" key="3">
    <source>
        <dbReference type="ARBA" id="ARBA00022833"/>
    </source>
</evidence>
<dbReference type="EMBL" id="UYRR01005597">
    <property type="protein sequence ID" value="VDK21893.1"/>
    <property type="molecule type" value="Genomic_DNA"/>
</dbReference>
<dbReference type="SUPFAM" id="SSF57667">
    <property type="entry name" value="beta-beta-alpha zinc fingers"/>
    <property type="match status" value="1"/>
</dbReference>
<dbReference type="Gene3D" id="3.30.160.60">
    <property type="entry name" value="Classic Zinc Finger"/>
    <property type="match status" value="2"/>
</dbReference>
<dbReference type="WBParaSite" id="ASIM_0000372201-mRNA-1">
    <property type="protein sequence ID" value="ASIM_0000372201-mRNA-1"/>
    <property type="gene ID" value="ASIM_0000372201"/>
</dbReference>
<dbReference type="InterPro" id="IPR036236">
    <property type="entry name" value="Znf_C2H2_sf"/>
</dbReference>
<evidence type="ECO:0000313" key="6">
    <source>
        <dbReference type="EMBL" id="VDK21893.1"/>
    </source>
</evidence>
<evidence type="ECO:0000256" key="1">
    <source>
        <dbReference type="ARBA" id="ARBA00022723"/>
    </source>
</evidence>
<name>A0A0M3J822_ANISI</name>
<dbReference type="FunFam" id="3.30.160.60:FF:000446">
    <property type="entry name" value="Zinc finger protein"/>
    <property type="match status" value="1"/>
</dbReference>
<protein>
    <submittedName>
        <fullName evidence="8">C2H2-type domain-containing protein</fullName>
    </submittedName>
</protein>
<keyword evidence="1" id="KW-0479">Metal-binding</keyword>
<evidence type="ECO:0000256" key="4">
    <source>
        <dbReference type="PROSITE-ProRule" id="PRU00042"/>
    </source>
</evidence>
<dbReference type="Pfam" id="PF00096">
    <property type="entry name" value="zf-C2H2"/>
    <property type="match status" value="1"/>
</dbReference>
<keyword evidence="2 4" id="KW-0863">Zinc-finger</keyword>
<accession>A0A0M3J822</accession>
<dbReference type="PROSITE" id="PS50157">
    <property type="entry name" value="ZINC_FINGER_C2H2_2"/>
    <property type="match status" value="1"/>
</dbReference>
<gene>
    <name evidence="6" type="ORF">ASIM_LOCUS3556</name>
</gene>
<reference evidence="6 7" key="2">
    <citation type="submission" date="2018-11" db="EMBL/GenBank/DDBJ databases">
        <authorList>
            <consortium name="Pathogen Informatics"/>
        </authorList>
    </citation>
    <scope>NUCLEOTIDE SEQUENCE [LARGE SCALE GENOMIC DNA]</scope>
</reference>
<dbReference type="GO" id="GO:0000122">
    <property type="term" value="P:negative regulation of transcription by RNA polymerase II"/>
    <property type="evidence" value="ECO:0007669"/>
    <property type="project" value="UniProtKB-ARBA"/>
</dbReference>